<keyword evidence="6" id="KW-1185">Reference proteome</keyword>
<feature type="region of interest" description="Disordered" evidence="3">
    <location>
        <begin position="1"/>
        <end position="128"/>
    </location>
</feature>
<dbReference type="PANTHER" id="PTHR14359">
    <property type="entry name" value="HOMO-OLIGOMERIC FLAVIN CONTAINING CYS DECARBOXYLASE FAMILY"/>
    <property type="match status" value="1"/>
</dbReference>
<dbReference type="OrthoDB" id="1532798at2759"/>
<feature type="region of interest" description="Disordered" evidence="3">
    <location>
        <begin position="915"/>
        <end position="982"/>
    </location>
</feature>
<feature type="region of interest" description="Disordered" evidence="3">
    <location>
        <begin position="866"/>
        <end position="903"/>
    </location>
</feature>
<feature type="region of interest" description="Disordered" evidence="3">
    <location>
        <begin position="319"/>
        <end position="410"/>
    </location>
</feature>
<sequence>MSQPGDAAADGAQPPTPSQSSPPRSPASPAPAARRSPAPSPGGPAHPLLAPQSPLDAFHAGAAPRTSPTLSPTTALAQSAAPAAPSSSTYGSLSYAPRKRPPHLHSLSHQSAATSSGSGSGQLTPSLSSPALASQLLAPPPLHDEPRTSDAERSLALQRLKAEAQAAGLAPQSLGWAMLEQLAMGEGEWAELAALADDGQATLLLPRSSWSGTHVSVPLSTMHSHVLCARERPVPERRAEIVTLSGLRGTLGERTKEDAATELSFGSFIPRSDHAFVGDLRDESSRSALLSGLSPLPIPGCAPVNPAFTLSTHLAELSLPPAPPLRAPPSLPHRRPARASDASETARRAANRASTSFSTLFGGSGRAARQRGESTTSSIEAPAPAQDPALLAPPDLAAPGSRAQQPEQARSISAWIVDREVRKSAVLREMEAATRARLSTTLREGGLSEAVIEVVCSFASAFFPPAATTSSPSPRSPGFVVAAPYLQSADVMSESFQDMCASLRDQIRDGLQDTEKNSDRTDELVELAEAVLTRELYDRIFAPATSRDARYDEALALRIEALNDMGLDLGHLGLLVPQPDESGLDVGAALRSLAQECGAALQQLSKSTCRSPRDQLAALVSAHQVVVEGLASLPKIELKDDAVPDAVKIDASDAATKSSPPAEKAASPPALPATKPRTSSADLILPMLIYSIVLSNPRQLHSHLLFIQRFRTESLLRGQESYCLVNVQAAVAFLANVDPRVLGLGDDLSRFDRADDVLRSPHRAQSSATAAEGASAPMRIRGRVAQEIGELAGVSNRVITGVMGTSFSAFSRIMGAGNEARSIEEPKDRTQTGSSRPASLRQGSTGDQWLVPEGARRLAGAAEHALERGPRMIGEGGTDYGAEDSFSLPIPDARPPLSEKPSLSDRLASLPMLSRLSATSPSGGPQRVLSPARSLRDLPGPPPPLKPVRTHSGSSSIPSPLPSPRHLAAPDLPSSPVQSSFDVPASLQSPYAPLANPPTAARPLHVVLASTGSVASIKIPLIVEALLQHANVRVQLVATEHSLHFFDAAALGEQAGYGVQDLAQENRAAVRNLPPTARPRMHVWRDADEWSSWKSVGDPILHIELRRWADIVLVAPCSANTLAKITGGICDSLLTSFLRALSPSTPTVLFPAMNTLMYMHPLTAKQLAIARHELGYEVVGPISKLLACGDLGQGAMEEWSDIVALVVKRFGLVPQEASS</sequence>
<dbReference type="InterPro" id="IPR003123">
    <property type="entry name" value="VPS9"/>
</dbReference>
<evidence type="ECO:0000313" key="5">
    <source>
        <dbReference type="EMBL" id="PWN96763.1"/>
    </source>
</evidence>
<feature type="compositionally biased region" description="Low complexity" evidence="3">
    <location>
        <begin position="104"/>
        <end position="128"/>
    </location>
</feature>
<feature type="compositionally biased region" description="Low complexity" evidence="3">
    <location>
        <begin position="69"/>
        <end position="89"/>
    </location>
</feature>
<comment type="similarity">
    <text evidence="2">Belongs to the HFCD (homooligomeric flavin containing Cys decarboxylase) superfamily.</text>
</comment>
<feature type="compositionally biased region" description="Low complexity" evidence="3">
    <location>
        <begin position="351"/>
        <end position="361"/>
    </location>
</feature>
<gene>
    <name evidence="5" type="ORF">FA09DRAFT_331220</name>
</gene>
<feature type="region of interest" description="Disordered" evidence="3">
    <location>
        <begin position="818"/>
        <end position="852"/>
    </location>
</feature>
<keyword evidence="1" id="KW-0173">Coenzyme A biosynthesis</keyword>
<dbReference type="PANTHER" id="PTHR14359:SF6">
    <property type="entry name" value="PHOSPHOPANTOTHENOYLCYSTEINE DECARBOXYLASE"/>
    <property type="match status" value="1"/>
</dbReference>
<dbReference type="Gene3D" id="1.20.1050.80">
    <property type="entry name" value="VPS9 domain"/>
    <property type="match status" value="1"/>
</dbReference>
<reference evidence="5 6" key="1">
    <citation type="journal article" date="2018" name="Mol. Biol. Evol.">
        <title>Broad Genomic Sampling Reveals a Smut Pathogenic Ancestry of the Fungal Clade Ustilaginomycotina.</title>
        <authorList>
            <person name="Kijpornyongpan T."/>
            <person name="Mondo S.J."/>
            <person name="Barry K."/>
            <person name="Sandor L."/>
            <person name="Lee J."/>
            <person name="Lipzen A."/>
            <person name="Pangilinan J."/>
            <person name="LaButti K."/>
            <person name="Hainaut M."/>
            <person name="Henrissat B."/>
            <person name="Grigoriev I.V."/>
            <person name="Spatafora J.W."/>
            <person name="Aime M.C."/>
        </authorList>
    </citation>
    <scope>NUCLEOTIDE SEQUENCE [LARGE SCALE GENOMIC DNA]</scope>
    <source>
        <strain evidence="5 6">MCA 4186</strain>
    </source>
</reference>
<evidence type="ECO:0000256" key="3">
    <source>
        <dbReference type="SAM" id="MobiDB-lite"/>
    </source>
</evidence>
<dbReference type="SUPFAM" id="SSF52507">
    <property type="entry name" value="Homo-oligomeric flavin-containing Cys decarboxylases, HFCD"/>
    <property type="match status" value="1"/>
</dbReference>
<evidence type="ECO:0000256" key="2">
    <source>
        <dbReference type="ARBA" id="ARBA00038350"/>
    </source>
</evidence>
<dbReference type="InterPro" id="IPR036551">
    <property type="entry name" value="Flavin_trans-like"/>
</dbReference>
<dbReference type="SUPFAM" id="SSF109993">
    <property type="entry name" value="VPS9 domain"/>
    <property type="match status" value="1"/>
</dbReference>
<dbReference type="GeneID" id="37270467"/>
<dbReference type="Pfam" id="PF02204">
    <property type="entry name" value="VPS9"/>
    <property type="match status" value="1"/>
</dbReference>
<evidence type="ECO:0000313" key="6">
    <source>
        <dbReference type="Proteomes" id="UP000245946"/>
    </source>
</evidence>
<dbReference type="RefSeq" id="XP_025597042.1">
    <property type="nucleotide sequence ID" value="XM_025742923.1"/>
</dbReference>
<dbReference type="GO" id="GO:0071513">
    <property type="term" value="C:phosphopantothenoylcysteine decarboxylase complex"/>
    <property type="evidence" value="ECO:0007669"/>
    <property type="project" value="TreeGrafter"/>
</dbReference>
<dbReference type="Pfam" id="PF02441">
    <property type="entry name" value="Flavoprotein"/>
    <property type="match status" value="1"/>
</dbReference>
<dbReference type="InterPro" id="IPR037191">
    <property type="entry name" value="VPS9_dom_sf"/>
</dbReference>
<feature type="region of interest" description="Disordered" evidence="3">
    <location>
        <begin position="651"/>
        <end position="676"/>
    </location>
</feature>
<accession>A0A316Z9B5</accession>
<feature type="compositionally biased region" description="Polar residues" evidence="3">
    <location>
        <begin position="831"/>
        <end position="847"/>
    </location>
</feature>
<feature type="compositionally biased region" description="Low complexity" evidence="3">
    <location>
        <begin position="654"/>
        <end position="668"/>
    </location>
</feature>
<dbReference type="GO" id="GO:0015937">
    <property type="term" value="P:coenzyme A biosynthetic process"/>
    <property type="evidence" value="ECO:0007669"/>
    <property type="project" value="UniProtKB-KW"/>
</dbReference>
<organism evidence="5 6">
    <name type="scientific">Tilletiopsis washingtonensis</name>
    <dbReference type="NCBI Taxonomy" id="58919"/>
    <lineage>
        <taxon>Eukaryota</taxon>
        <taxon>Fungi</taxon>
        <taxon>Dikarya</taxon>
        <taxon>Basidiomycota</taxon>
        <taxon>Ustilaginomycotina</taxon>
        <taxon>Exobasidiomycetes</taxon>
        <taxon>Entylomatales</taxon>
        <taxon>Entylomatales incertae sedis</taxon>
        <taxon>Tilletiopsis</taxon>
    </lineage>
</organism>
<feature type="compositionally biased region" description="Pro residues" evidence="3">
    <location>
        <begin position="320"/>
        <end position="331"/>
    </location>
</feature>
<dbReference type="SMART" id="SM00167">
    <property type="entry name" value="VPS9"/>
    <property type="match status" value="1"/>
</dbReference>
<dbReference type="Proteomes" id="UP000245946">
    <property type="component" value="Unassembled WGS sequence"/>
</dbReference>
<dbReference type="PROSITE" id="PS51205">
    <property type="entry name" value="VPS9"/>
    <property type="match status" value="1"/>
</dbReference>
<dbReference type="AlphaFoldDB" id="A0A316Z9B5"/>
<feature type="compositionally biased region" description="Low complexity" evidence="3">
    <location>
        <begin position="1"/>
        <end position="22"/>
    </location>
</feature>
<evidence type="ECO:0000259" key="4">
    <source>
        <dbReference type="PROSITE" id="PS51205"/>
    </source>
</evidence>
<feature type="compositionally biased region" description="Low complexity" evidence="3">
    <location>
        <begin position="381"/>
        <end position="399"/>
    </location>
</feature>
<dbReference type="GO" id="GO:0010181">
    <property type="term" value="F:FMN binding"/>
    <property type="evidence" value="ECO:0007669"/>
    <property type="project" value="TreeGrafter"/>
</dbReference>
<protein>
    <recommendedName>
        <fullName evidence="4">VPS9 domain-containing protein</fullName>
    </recommendedName>
</protein>
<feature type="domain" description="VPS9" evidence="4">
    <location>
        <begin position="549"/>
        <end position="743"/>
    </location>
</feature>
<name>A0A316Z9B5_9BASI</name>
<dbReference type="EMBL" id="KZ819298">
    <property type="protein sequence ID" value="PWN96763.1"/>
    <property type="molecule type" value="Genomic_DNA"/>
</dbReference>
<evidence type="ECO:0000256" key="1">
    <source>
        <dbReference type="ARBA" id="ARBA00022993"/>
    </source>
</evidence>
<dbReference type="InterPro" id="IPR003382">
    <property type="entry name" value="Flavoprotein"/>
</dbReference>
<dbReference type="STRING" id="58919.A0A316Z9B5"/>
<dbReference type="GO" id="GO:0004633">
    <property type="term" value="F:phosphopantothenoylcysteine decarboxylase activity"/>
    <property type="evidence" value="ECO:0007669"/>
    <property type="project" value="TreeGrafter"/>
</dbReference>
<feature type="compositionally biased region" description="Basic and acidic residues" evidence="3">
    <location>
        <begin position="821"/>
        <end position="830"/>
    </location>
</feature>
<dbReference type="Gene3D" id="3.40.50.1950">
    <property type="entry name" value="Flavin prenyltransferase-like"/>
    <property type="match status" value="1"/>
</dbReference>
<proteinExistence type="inferred from homology"/>